<evidence type="ECO:0000313" key="4">
    <source>
        <dbReference type="Proteomes" id="UP000318081"/>
    </source>
</evidence>
<keyword evidence="4" id="KW-1185">Reference proteome</keyword>
<sequence length="108" mass="12275">MSDSERHHSSQPSRDPSLLGDIQNPNLIWAKGTLFLALGMLAAGILISRMPGLPEIALLCICIWAFCRAYYFAFYVIEHYVDPTYHFAGLSSFAKYAWTRWRSGDRDS</sequence>
<name>A0ABX5XXS8_9BACT</name>
<reference evidence="3 4" key="1">
    <citation type="submission" date="2019-02" db="EMBL/GenBank/DDBJ databases">
        <title>Deep-cultivation of Planctomycetes and their phenomic and genomic characterization uncovers novel biology.</title>
        <authorList>
            <person name="Wiegand S."/>
            <person name="Jogler M."/>
            <person name="Boedeker C."/>
            <person name="Pinto D."/>
            <person name="Vollmers J."/>
            <person name="Rivas-Marin E."/>
            <person name="Kohn T."/>
            <person name="Peeters S.H."/>
            <person name="Heuer A."/>
            <person name="Rast P."/>
            <person name="Oberbeckmann S."/>
            <person name="Bunk B."/>
            <person name="Jeske O."/>
            <person name="Meyerdierks A."/>
            <person name="Storesund J.E."/>
            <person name="Kallscheuer N."/>
            <person name="Luecker S."/>
            <person name="Lage O.M."/>
            <person name="Pohl T."/>
            <person name="Merkel B.J."/>
            <person name="Hornburger P."/>
            <person name="Mueller R.-W."/>
            <person name="Bruemmer F."/>
            <person name="Labrenz M."/>
            <person name="Spormann A.M."/>
            <person name="Op den Camp H."/>
            <person name="Overmann J."/>
            <person name="Amann R."/>
            <person name="Jetten M.S.M."/>
            <person name="Mascher T."/>
            <person name="Medema M.H."/>
            <person name="Devos D.P."/>
            <person name="Kaster A.-K."/>
            <person name="Ovreas L."/>
            <person name="Rohde M."/>
            <person name="Galperin M.Y."/>
            <person name="Jogler C."/>
        </authorList>
    </citation>
    <scope>NUCLEOTIDE SEQUENCE [LARGE SCALE GENOMIC DNA]</scope>
    <source>
        <strain evidence="3 4">TBK1r</strain>
    </source>
</reference>
<evidence type="ECO:0000256" key="1">
    <source>
        <dbReference type="SAM" id="MobiDB-lite"/>
    </source>
</evidence>
<protein>
    <submittedName>
        <fullName evidence="3">Uncharacterized protein</fullName>
    </submittedName>
</protein>
<evidence type="ECO:0000256" key="2">
    <source>
        <dbReference type="SAM" id="Phobius"/>
    </source>
</evidence>
<evidence type="ECO:0000313" key="3">
    <source>
        <dbReference type="EMBL" id="QDV86838.1"/>
    </source>
</evidence>
<keyword evidence="2" id="KW-0812">Transmembrane</keyword>
<keyword evidence="2" id="KW-1133">Transmembrane helix</keyword>
<proteinExistence type="predicted"/>
<accession>A0ABX5XXS8</accession>
<keyword evidence="2" id="KW-0472">Membrane</keyword>
<dbReference type="EMBL" id="CP036432">
    <property type="protein sequence ID" value="QDV86838.1"/>
    <property type="molecule type" value="Genomic_DNA"/>
</dbReference>
<feature type="transmembrane region" description="Helical" evidence="2">
    <location>
        <begin position="28"/>
        <end position="47"/>
    </location>
</feature>
<feature type="transmembrane region" description="Helical" evidence="2">
    <location>
        <begin position="56"/>
        <end position="77"/>
    </location>
</feature>
<dbReference type="Proteomes" id="UP000318081">
    <property type="component" value="Chromosome"/>
</dbReference>
<gene>
    <name evidence="3" type="ORF">TBK1r_58630</name>
</gene>
<dbReference type="RefSeq" id="WP_419580471.1">
    <property type="nucleotide sequence ID" value="NZ_CP036432.1"/>
</dbReference>
<organism evidence="3 4">
    <name type="scientific">Stieleria magnilauensis</name>
    <dbReference type="NCBI Taxonomy" id="2527963"/>
    <lineage>
        <taxon>Bacteria</taxon>
        <taxon>Pseudomonadati</taxon>
        <taxon>Planctomycetota</taxon>
        <taxon>Planctomycetia</taxon>
        <taxon>Pirellulales</taxon>
        <taxon>Pirellulaceae</taxon>
        <taxon>Stieleria</taxon>
    </lineage>
</organism>
<feature type="region of interest" description="Disordered" evidence="1">
    <location>
        <begin position="1"/>
        <end position="21"/>
    </location>
</feature>